<dbReference type="InterPro" id="IPR012334">
    <property type="entry name" value="Pectin_lyas_fold"/>
</dbReference>
<dbReference type="GO" id="GO:0004650">
    <property type="term" value="F:polygalacturonase activity"/>
    <property type="evidence" value="ECO:0007669"/>
    <property type="project" value="InterPro"/>
</dbReference>
<keyword evidence="6 9" id="KW-0326">Glycosidase</keyword>
<evidence type="ECO:0000256" key="8">
    <source>
        <dbReference type="PROSITE-ProRule" id="PRU10052"/>
    </source>
</evidence>
<dbReference type="Gene3D" id="2.160.20.10">
    <property type="entry name" value="Single-stranded right-handed beta-helix, Pectin lyase-like"/>
    <property type="match status" value="1"/>
</dbReference>
<dbReference type="SMART" id="SM00710">
    <property type="entry name" value="PbH1"/>
    <property type="match status" value="6"/>
</dbReference>
<evidence type="ECO:0000256" key="2">
    <source>
        <dbReference type="ARBA" id="ARBA00008834"/>
    </source>
</evidence>
<keyword evidence="4" id="KW-0964">Secreted</keyword>
<gene>
    <name evidence="11" type="ORF">D8674_017347</name>
</gene>
<reference evidence="11 12" key="3">
    <citation type="submission" date="2019-11" db="EMBL/GenBank/DDBJ databases">
        <title>A de novo genome assembly of a pear dwarfing rootstock.</title>
        <authorList>
            <person name="Wang F."/>
            <person name="Wang J."/>
            <person name="Li S."/>
            <person name="Zhang Y."/>
            <person name="Fang M."/>
            <person name="Ma L."/>
            <person name="Zhao Y."/>
            <person name="Jiang S."/>
        </authorList>
    </citation>
    <scope>NUCLEOTIDE SEQUENCE [LARGE SCALE GENOMIC DNA]</scope>
    <source>
        <strain evidence="11">S2</strain>
        <tissue evidence="11">Leaf</tissue>
    </source>
</reference>
<comment type="similarity">
    <text evidence="2 9">Belongs to the glycosyl hydrolase 28 family.</text>
</comment>
<protein>
    <submittedName>
        <fullName evidence="11">Exopolygalacturonase-like</fullName>
    </submittedName>
</protein>
<dbReference type="InterPro" id="IPR011050">
    <property type="entry name" value="Pectin_lyase_fold/virulence"/>
</dbReference>
<comment type="caution">
    <text evidence="11">The sequence shown here is derived from an EMBL/GenBank/DDBJ whole genome shotgun (WGS) entry which is preliminary data.</text>
</comment>
<dbReference type="Pfam" id="PF00295">
    <property type="entry name" value="Glyco_hydro_28"/>
    <property type="match status" value="1"/>
</dbReference>
<evidence type="ECO:0000256" key="3">
    <source>
        <dbReference type="ARBA" id="ARBA00022512"/>
    </source>
</evidence>
<dbReference type="EMBL" id="SMOL01000160">
    <property type="protein sequence ID" value="KAB2625687.1"/>
    <property type="molecule type" value="Genomic_DNA"/>
</dbReference>
<dbReference type="GO" id="GO:0071555">
    <property type="term" value="P:cell wall organization"/>
    <property type="evidence" value="ECO:0007669"/>
    <property type="project" value="UniProtKB-KW"/>
</dbReference>
<organism evidence="11 12">
    <name type="scientific">Pyrus ussuriensis x Pyrus communis</name>
    <dbReference type="NCBI Taxonomy" id="2448454"/>
    <lineage>
        <taxon>Eukaryota</taxon>
        <taxon>Viridiplantae</taxon>
        <taxon>Streptophyta</taxon>
        <taxon>Embryophyta</taxon>
        <taxon>Tracheophyta</taxon>
        <taxon>Spermatophyta</taxon>
        <taxon>Magnoliopsida</taxon>
        <taxon>eudicotyledons</taxon>
        <taxon>Gunneridae</taxon>
        <taxon>Pentapetalae</taxon>
        <taxon>rosids</taxon>
        <taxon>fabids</taxon>
        <taxon>Rosales</taxon>
        <taxon>Rosaceae</taxon>
        <taxon>Amygdaloideae</taxon>
        <taxon>Maleae</taxon>
        <taxon>Pyrus</taxon>
    </lineage>
</organism>
<dbReference type="OrthoDB" id="187139at2759"/>
<dbReference type="InterPro" id="IPR000743">
    <property type="entry name" value="Glyco_hydro_28"/>
</dbReference>
<evidence type="ECO:0000256" key="6">
    <source>
        <dbReference type="ARBA" id="ARBA00023295"/>
    </source>
</evidence>
<evidence type="ECO:0000256" key="9">
    <source>
        <dbReference type="RuleBase" id="RU361169"/>
    </source>
</evidence>
<dbReference type="Proteomes" id="UP000327157">
    <property type="component" value="Chromosome 16"/>
</dbReference>
<evidence type="ECO:0000313" key="11">
    <source>
        <dbReference type="EMBL" id="KAB2625687.1"/>
    </source>
</evidence>
<name>A0A5N5HFK8_9ROSA</name>
<keyword evidence="12" id="KW-1185">Reference proteome</keyword>
<accession>A0A5N5HFK8</accession>
<sequence length="309" mass="32990">MSQSQHQVHGTLQAPEKDSELTTNETWVGFENVDMITVSRSGTFDGQGVLPWSRKTAAKAKIVLDVSSLNSKNFHIHVFRCINVTFQHVHITAPGDSKNTDGIHIGKSTGINITHTNIGTGDDCVSIGDGSNQITVINVTCGPGHGISIGSLARYNNEESLAGIRVKNCTLTNTQNGVRIKTWPNSPLATTASDIHFEDIIMVNVGNPIVIDQLYCPYKKCDNLSPSKVKISNVSFKNIKGSSATALALKIVCSSGSRCENVELTDIDLTYNGAKGTLTSQCLNVKPTISGLISALACATSIVMPPPLI</sequence>
<evidence type="ECO:0000256" key="10">
    <source>
        <dbReference type="SAM" id="MobiDB-lite"/>
    </source>
</evidence>
<dbReference type="AlphaFoldDB" id="A0A5N5HFK8"/>
<reference evidence="12" key="2">
    <citation type="submission" date="2019-10" db="EMBL/GenBank/DDBJ databases">
        <title>A de novo genome assembly of a pear dwarfing rootstock.</title>
        <authorList>
            <person name="Wang F."/>
            <person name="Wang J."/>
            <person name="Li S."/>
            <person name="Zhang Y."/>
            <person name="Fang M."/>
            <person name="Ma L."/>
            <person name="Zhao Y."/>
            <person name="Jiang S."/>
        </authorList>
    </citation>
    <scope>NUCLEOTIDE SEQUENCE [LARGE SCALE GENOMIC DNA]</scope>
</reference>
<feature type="region of interest" description="Disordered" evidence="10">
    <location>
        <begin position="1"/>
        <end position="20"/>
    </location>
</feature>
<keyword evidence="3" id="KW-0134">Cell wall</keyword>
<evidence type="ECO:0000256" key="4">
    <source>
        <dbReference type="ARBA" id="ARBA00022525"/>
    </source>
</evidence>
<evidence type="ECO:0000256" key="1">
    <source>
        <dbReference type="ARBA" id="ARBA00004191"/>
    </source>
</evidence>
<evidence type="ECO:0000256" key="5">
    <source>
        <dbReference type="ARBA" id="ARBA00022801"/>
    </source>
</evidence>
<dbReference type="InterPro" id="IPR006626">
    <property type="entry name" value="PbH1"/>
</dbReference>
<dbReference type="PANTHER" id="PTHR31375">
    <property type="match status" value="1"/>
</dbReference>
<evidence type="ECO:0000256" key="7">
    <source>
        <dbReference type="ARBA" id="ARBA00023316"/>
    </source>
</evidence>
<keyword evidence="7" id="KW-0961">Cell wall biogenesis/degradation</keyword>
<proteinExistence type="inferred from homology"/>
<comment type="subcellular location">
    <subcellularLocation>
        <location evidence="1">Secreted</location>
        <location evidence="1">Cell wall</location>
    </subcellularLocation>
</comment>
<keyword evidence="5 9" id="KW-0378">Hydrolase</keyword>
<dbReference type="GO" id="GO:0005975">
    <property type="term" value="P:carbohydrate metabolic process"/>
    <property type="evidence" value="ECO:0007669"/>
    <property type="project" value="InterPro"/>
</dbReference>
<reference evidence="11 12" key="1">
    <citation type="submission" date="2019-09" db="EMBL/GenBank/DDBJ databases">
        <authorList>
            <person name="Ou C."/>
        </authorList>
    </citation>
    <scope>NUCLEOTIDE SEQUENCE [LARGE SCALE GENOMIC DNA]</scope>
    <source>
        <strain evidence="11">S2</strain>
        <tissue evidence="11">Leaf</tissue>
    </source>
</reference>
<dbReference type="SUPFAM" id="SSF51126">
    <property type="entry name" value="Pectin lyase-like"/>
    <property type="match status" value="1"/>
</dbReference>
<evidence type="ECO:0000313" key="12">
    <source>
        <dbReference type="Proteomes" id="UP000327157"/>
    </source>
</evidence>
<feature type="active site" evidence="8">
    <location>
        <position position="145"/>
    </location>
</feature>
<feature type="compositionally biased region" description="Polar residues" evidence="10">
    <location>
        <begin position="1"/>
        <end position="10"/>
    </location>
</feature>
<dbReference type="PROSITE" id="PS00502">
    <property type="entry name" value="POLYGALACTURONASE"/>
    <property type="match status" value="1"/>
</dbReference>